<dbReference type="OrthoDB" id="594984at2"/>
<organism evidence="1 2">
    <name type="scientific">Arenibacter nanhaiticus</name>
    <dbReference type="NCBI Taxonomy" id="558155"/>
    <lineage>
        <taxon>Bacteria</taxon>
        <taxon>Pseudomonadati</taxon>
        <taxon>Bacteroidota</taxon>
        <taxon>Flavobacteriia</taxon>
        <taxon>Flavobacteriales</taxon>
        <taxon>Flavobacteriaceae</taxon>
        <taxon>Arenibacter</taxon>
    </lineage>
</organism>
<reference evidence="1 2" key="1">
    <citation type="submission" date="2016-11" db="EMBL/GenBank/DDBJ databases">
        <authorList>
            <person name="Jaros S."/>
            <person name="Januszkiewicz K."/>
            <person name="Wedrychowicz H."/>
        </authorList>
    </citation>
    <scope>NUCLEOTIDE SEQUENCE [LARGE SCALE GENOMIC DNA]</scope>
    <source>
        <strain evidence="1 2">CGMCC 1.8863</strain>
    </source>
</reference>
<evidence type="ECO:0000313" key="1">
    <source>
        <dbReference type="EMBL" id="SHJ44562.1"/>
    </source>
</evidence>
<accession>A0A1M6JD95</accession>
<proteinExistence type="predicted"/>
<gene>
    <name evidence="1" type="ORF">SAMN04487911_12157</name>
</gene>
<dbReference type="STRING" id="558155.SAMN04487911_12157"/>
<name>A0A1M6JD95_9FLAO</name>
<dbReference type="RefSeq" id="WP_072765109.1">
    <property type="nucleotide sequence ID" value="NZ_FQYX01000021.1"/>
</dbReference>
<dbReference type="Proteomes" id="UP000184231">
    <property type="component" value="Unassembled WGS sequence"/>
</dbReference>
<evidence type="ECO:0008006" key="3">
    <source>
        <dbReference type="Google" id="ProtNLM"/>
    </source>
</evidence>
<sequence>MKNVGVWIDKQKAHIVTLSQDGETFTTLFSEVEDFHPSGGSRSKTRWGPQDVVQDSKYLEREKHQLKNYFGNLAKAIEDADAVAIFGPADTNEKFNAEVLENHKALGKKIKTVAKADSMTENQVKAWVKDFFKK</sequence>
<evidence type="ECO:0000313" key="2">
    <source>
        <dbReference type="Proteomes" id="UP000184231"/>
    </source>
</evidence>
<dbReference type="AlphaFoldDB" id="A0A1M6JD95"/>
<keyword evidence="2" id="KW-1185">Reference proteome</keyword>
<protein>
    <recommendedName>
        <fullName evidence="3">Protein required for attachment to host cells</fullName>
    </recommendedName>
</protein>
<dbReference type="EMBL" id="FQYX01000021">
    <property type="protein sequence ID" value="SHJ44562.1"/>
    <property type="molecule type" value="Genomic_DNA"/>
</dbReference>
<dbReference type="SUPFAM" id="SSF53137">
    <property type="entry name" value="Translational machinery components"/>
    <property type="match status" value="1"/>
</dbReference>